<dbReference type="EMBL" id="MIEK01000023">
    <property type="protein sequence ID" value="OEH82404.1"/>
    <property type="molecule type" value="Genomic_DNA"/>
</dbReference>
<keyword evidence="1" id="KW-1133">Transmembrane helix</keyword>
<dbReference type="Proteomes" id="UP000095256">
    <property type="component" value="Unassembled WGS sequence"/>
</dbReference>
<keyword evidence="3" id="KW-1185">Reference proteome</keyword>
<sequence length="175" mass="19377">MKKIKKNQRSVLLIAIVMTLVIAIVGGAFFLKGMKTSAIDYDEQATSYETRVKKPESIADGSISFPGFKSITIEEGGDKLYIALLNPSFNKADIQFIMTLEGREKPLLESGLVQPGKAITEVSLPKDLAVGEHKINLEMLGYTQDKEHSRLSGSKTSFTLHVKEKGREFEESKPE</sequence>
<dbReference type="RefSeq" id="WP_069698680.1">
    <property type="nucleotide sequence ID" value="NZ_JAGGMA010000001.1"/>
</dbReference>
<organism evidence="2 3">
    <name type="scientific">Enterococcus rivorum</name>
    <dbReference type="NCBI Taxonomy" id="762845"/>
    <lineage>
        <taxon>Bacteria</taxon>
        <taxon>Bacillati</taxon>
        <taxon>Bacillota</taxon>
        <taxon>Bacilli</taxon>
        <taxon>Lactobacillales</taxon>
        <taxon>Enterococcaceae</taxon>
        <taxon>Enterococcus</taxon>
    </lineage>
</organism>
<keyword evidence="1" id="KW-0812">Transmembrane</keyword>
<feature type="transmembrane region" description="Helical" evidence="1">
    <location>
        <begin position="12"/>
        <end position="31"/>
    </location>
</feature>
<evidence type="ECO:0000256" key="1">
    <source>
        <dbReference type="SAM" id="Phobius"/>
    </source>
</evidence>
<reference evidence="2 3" key="1">
    <citation type="submission" date="2016-09" db="EMBL/GenBank/DDBJ databases">
        <authorList>
            <person name="Capua I."/>
            <person name="De Benedictis P."/>
            <person name="Joannis T."/>
            <person name="Lombin L.H."/>
            <person name="Cattoli G."/>
        </authorList>
    </citation>
    <scope>NUCLEOTIDE SEQUENCE [LARGE SCALE GENOMIC DNA]</scope>
    <source>
        <strain evidence="2 3">LMG 25899</strain>
    </source>
</reference>
<accession>A0A1E5KX09</accession>
<dbReference type="AlphaFoldDB" id="A0A1E5KX09"/>
<comment type="caution">
    <text evidence="2">The sequence shown here is derived from an EMBL/GenBank/DDBJ whole genome shotgun (WGS) entry which is preliminary data.</text>
</comment>
<dbReference type="OrthoDB" id="2185323at2"/>
<gene>
    <name evidence="2" type="ORF">BCR26_02940</name>
</gene>
<protein>
    <submittedName>
        <fullName evidence="2">Uncharacterized protein</fullName>
    </submittedName>
</protein>
<keyword evidence="1" id="KW-0472">Membrane</keyword>
<name>A0A1E5KX09_9ENTE</name>
<proteinExistence type="predicted"/>
<evidence type="ECO:0000313" key="2">
    <source>
        <dbReference type="EMBL" id="OEH82404.1"/>
    </source>
</evidence>
<evidence type="ECO:0000313" key="3">
    <source>
        <dbReference type="Proteomes" id="UP000095256"/>
    </source>
</evidence>